<accession>A0AB39T3Y2</accession>
<dbReference type="AlphaFoldDB" id="A0AB39T3Y2"/>
<reference evidence="3" key="1">
    <citation type="submission" date="2024-07" db="EMBL/GenBank/DDBJ databases">
        <authorList>
            <person name="Yu S.T."/>
        </authorList>
    </citation>
    <scope>NUCLEOTIDE SEQUENCE</scope>
    <source>
        <strain evidence="3">R44</strain>
    </source>
</reference>
<evidence type="ECO:0000256" key="2">
    <source>
        <dbReference type="SAM" id="Phobius"/>
    </source>
</evidence>
<keyword evidence="2" id="KW-1133">Transmembrane helix</keyword>
<organism evidence="3">
    <name type="scientific">Streptomyces sp. R44</name>
    <dbReference type="NCBI Taxonomy" id="3238633"/>
    <lineage>
        <taxon>Bacteria</taxon>
        <taxon>Bacillati</taxon>
        <taxon>Actinomycetota</taxon>
        <taxon>Actinomycetes</taxon>
        <taxon>Kitasatosporales</taxon>
        <taxon>Streptomycetaceae</taxon>
        <taxon>Streptomyces</taxon>
    </lineage>
</organism>
<dbReference type="InterPro" id="IPR001387">
    <property type="entry name" value="Cro/C1-type_HTH"/>
</dbReference>
<name>A0AB39T3Y2_9ACTN</name>
<dbReference type="SUPFAM" id="SSF47413">
    <property type="entry name" value="lambda repressor-like DNA-binding domains"/>
    <property type="match status" value="1"/>
</dbReference>
<evidence type="ECO:0000256" key="1">
    <source>
        <dbReference type="SAM" id="MobiDB-lite"/>
    </source>
</evidence>
<feature type="region of interest" description="Disordered" evidence="1">
    <location>
        <begin position="1"/>
        <end position="47"/>
    </location>
</feature>
<dbReference type="GO" id="GO:0003677">
    <property type="term" value="F:DNA binding"/>
    <property type="evidence" value="ECO:0007669"/>
    <property type="project" value="InterPro"/>
</dbReference>
<evidence type="ECO:0000313" key="3">
    <source>
        <dbReference type="EMBL" id="XDQ73597.1"/>
    </source>
</evidence>
<keyword evidence="2" id="KW-0812">Transmembrane</keyword>
<feature type="compositionally biased region" description="Gly residues" evidence="1">
    <location>
        <begin position="15"/>
        <end position="39"/>
    </location>
</feature>
<dbReference type="Pfam" id="PF13560">
    <property type="entry name" value="HTH_31"/>
    <property type="match status" value="1"/>
</dbReference>
<feature type="transmembrane region" description="Helical" evidence="2">
    <location>
        <begin position="167"/>
        <end position="188"/>
    </location>
</feature>
<keyword evidence="2" id="KW-0472">Membrane</keyword>
<sequence length="194" mass="19712">MAVGAHGTGRTSGANGAGRTGGAGATGGAGRTGGAGTTGHRGCAGCEGGETTTPWAELAAEMRRIKCATELSYGQLAQRTHYSRSSWERFLNQKQLPTRVAVEQFAAAAGTDPRPLLLRLERSLAHETAARAAAAHHEGVRGGEPVRVPVLPAPRRESGLPDLGRPLGLIAAGALVGGGLVGVLSRAARGRRGV</sequence>
<dbReference type="EMBL" id="CP163444">
    <property type="protein sequence ID" value="XDQ73597.1"/>
    <property type="molecule type" value="Genomic_DNA"/>
</dbReference>
<proteinExistence type="predicted"/>
<dbReference type="CDD" id="cd00093">
    <property type="entry name" value="HTH_XRE"/>
    <property type="match status" value="1"/>
</dbReference>
<dbReference type="InterPro" id="IPR010982">
    <property type="entry name" value="Lambda_DNA-bd_dom_sf"/>
</dbReference>
<protein>
    <submittedName>
        <fullName evidence="3">Helix-turn-helix domain-containing protein</fullName>
    </submittedName>
</protein>
<feature type="region of interest" description="Disordered" evidence="1">
    <location>
        <begin position="133"/>
        <end position="153"/>
    </location>
</feature>
<gene>
    <name evidence="3" type="ORF">AB5J54_25140</name>
</gene>
<dbReference type="RefSeq" id="WP_369146161.1">
    <property type="nucleotide sequence ID" value="NZ_CP163444.1"/>
</dbReference>